<evidence type="ECO:0000313" key="3">
    <source>
        <dbReference type="Proteomes" id="UP000673375"/>
    </source>
</evidence>
<dbReference type="RefSeq" id="WP_209557454.1">
    <property type="nucleotide sequence ID" value="NZ_JAEDXU010000004.1"/>
</dbReference>
<proteinExistence type="predicted"/>
<comment type="caution">
    <text evidence="2">The sequence shown here is derived from an EMBL/GenBank/DDBJ whole genome shotgun (WGS) entry which is preliminary data.</text>
</comment>
<protein>
    <submittedName>
        <fullName evidence="2">Uncharacterized protein</fullName>
    </submittedName>
</protein>
<dbReference type="Proteomes" id="UP000673375">
    <property type="component" value="Unassembled WGS sequence"/>
</dbReference>
<keyword evidence="1" id="KW-0812">Transmembrane</keyword>
<sequence>MMKRTIGKWVVLGVSVVLMGGTVLLYTMNNSADAGQESGPGAKLNKVAKKPFALPEKAETSAVEEPTVAGTAAVRPIEIEHGAQVTKEDLMKYKWIVVDMHSEAGEEGFASTTFATLHTFTETERKMITIDRQTGETLENVKGADTGSIYTLIGDIFHEEFQRCRRPIS</sequence>
<keyword evidence="1" id="KW-1133">Transmembrane helix</keyword>
<gene>
    <name evidence="2" type="ORF">I6N96_10235</name>
</gene>
<evidence type="ECO:0000313" key="2">
    <source>
        <dbReference type="EMBL" id="MBP1046667.1"/>
    </source>
</evidence>
<reference evidence="2 3" key="1">
    <citation type="submission" date="2020-12" db="EMBL/GenBank/DDBJ databases">
        <title>Vagococcus allomyrinae sp. nov. and Enterococcus lavae sp. nov., isolated from the larvae of Allomyrina dichotoma.</title>
        <authorList>
            <person name="Lee S.D."/>
        </authorList>
    </citation>
    <scope>NUCLEOTIDE SEQUENCE [LARGE SCALE GENOMIC DNA]</scope>
    <source>
        <strain evidence="2 3">BWM-S5</strain>
    </source>
</reference>
<dbReference type="EMBL" id="JAEDXU010000004">
    <property type="protein sequence ID" value="MBP1046667.1"/>
    <property type="molecule type" value="Genomic_DNA"/>
</dbReference>
<organism evidence="2 3">
    <name type="scientific">Enterococcus larvae</name>
    <dbReference type="NCBI Taxonomy" id="2794352"/>
    <lineage>
        <taxon>Bacteria</taxon>
        <taxon>Bacillati</taxon>
        <taxon>Bacillota</taxon>
        <taxon>Bacilli</taxon>
        <taxon>Lactobacillales</taxon>
        <taxon>Enterococcaceae</taxon>
        <taxon>Enterococcus</taxon>
    </lineage>
</organism>
<keyword evidence="1" id="KW-0472">Membrane</keyword>
<keyword evidence="3" id="KW-1185">Reference proteome</keyword>
<evidence type="ECO:0000256" key="1">
    <source>
        <dbReference type="SAM" id="Phobius"/>
    </source>
</evidence>
<feature type="transmembrane region" description="Helical" evidence="1">
    <location>
        <begin position="9"/>
        <end position="28"/>
    </location>
</feature>
<name>A0ABS4CJ86_9ENTE</name>
<accession>A0ABS4CJ86</accession>